<evidence type="ECO:0000256" key="1">
    <source>
        <dbReference type="SAM" id="SignalP"/>
    </source>
</evidence>
<dbReference type="EMBL" id="ABIB01000006">
    <property type="protein sequence ID" value="EDP95892.1"/>
    <property type="molecule type" value="Genomic_DNA"/>
</dbReference>
<name>A9E0L9_9FLAO</name>
<dbReference type="STRING" id="391587.KAOT1_05792"/>
<protein>
    <submittedName>
        <fullName evidence="2">Uncharacterized protein</fullName>
    </submittedName>
</protein>
<gene>
    <name evidence="2" type="ORF">KAOT1_05792</name>
</gene>
<evidence type="ECO:0000313" key="3">
    <source>
        <dbReference type="Proteomes" id="UP000002945"/>
    </source>
</evidence>
<comment type="caution">
    <text evidence="2">The sequence shown here is derived from an EMBL/GenBank/DDBJ whole genome shotgun (WGS) entry which is preliminary data.</text>
</comment>
<feature type="signal peptide" evidence="1">
    <location>
        <begin position="1"/>
        <end position="19"/>
    </location>
</feature>
<dbReference type="PROSITE" id="PS51257">
    <property type="entry name" value="PROKAR_LIPOPROTEIN"/>
    <property type="match status" value="1"/>
</dbReference>
<sequence length="69" mass="8111">MNKLLIFFFLFLISCSTYRQNNFEGIIKFSTEITTTELAPKGFQKLLNDKYGDSLLMYYSKMETSVEFT</sequence>
<keyword evidence="3" id="KW-1185">Reference proteome</keyword>
<dbReference type="Proteomes" id="UP000002945">
    <property type="component" value="Unassembled WGS sequence"/>
</dbReference>
<keyword evidence="1" id="KW-0732">Signal</keyword>
<proteinExistence type="predicted"/>
<dbReference type="HOGENOM" id="CLU_2770497_0_0_10"/>
<dbReference type="AlphaFoldDB" id="A9E0L9"/>
<reference evidence="2 3" key="1">
    <citation type="journal article" date="2011" name="J. Bacteriol.">
        <title>Genome sequence of the algicidal bacterium Kordia algicida OT-1.</title>
        <authorList>
            <person name="Lee H.S."/>
            <person name="Kang S.G."/>
            <person name="Kwon K.K."/>
            <person name="Lee J.H."/>
            <person name="Kim S.J."/>
        </authorList>
    </citation>
    <scope>NUCLEOTIDE SEQUENCE [LARGE SCALE GENOMIC DNA]</scope>
    <source>
        <strain evidence="2 3">OT-1</strain>
    </source>
</reference>
<evidence type="ECO:0000313" key="2">
    <source>
        <dbReference type="EMBL" id="EDP95892.1"/>
    </source>
</evidence>
<feature type="chain" id="PRO_5002737775" evidence="1">
    <location>
        <begin position="20"/>
        <end position="69"/>
    </location>
</feature>
<organism evidence="2 3">
    <name type="scientific">Kordia algicida OT-1</name>
    <dbReference type="NCBI Taxonomy" id="391587"/>
    <lineage>
        <taxon>Bacteria</taxon>
        <taxon>Pseudomonadati</taxon>
        <taxon>Bacteroidota</taxon>
        <taxon>Flavobacteriia</taxon>
        <taxon>Flavobacteriales</taxon>
        <taxon>Flavobacteriaceae</taxon>
        <taxon>Kordia</taxon>
    </lineage>
</organism>
<accession>A9E0L9</accession>